<dbReference type="InterPro" id="IPR045851">
    <property type="entry name" value="AMP-bd_C_sf"/>
</dbReference>
<dbReference type="Gene3D" id="3.40.50.12780">
    <property type="entry name" value="N-terminal domain of ligase-like"/>
    <property type="match status" value="1"/>
</dbReference>
<dbReference type="InterPro" id="IPR000873">
    <property type="entry name" value="AMP-dep_synth/lig_dom"/>
</dbReference>
<protein>
    <submittedName>
        <fullName evidence="3">AMP-binding protein</fullName>
    </submittedName>
</protein>
<dbReference type="Gene3D" id="3.30.300.30">
    <property type="match status" value="1"/>
</dbReference>
<keyword evidence="4" id="KW-1185">Reference proteome</keyword>
<feature type="domain" description="AMP-dependent synthetase/ligase" evidence="2">
    <location>
        <begin position="57"/>
        <end position="211"/>
    </location>
</feature>
<comment type="caution">
    <text evidence="3">The sequence shown here is derived from an EMBL/GenBank/DDBJ whole genome shotgun (WGS) entry which is preliminary data.</text>
</comment>
<dbReference type="Proteomes" id="UP001262889">
    <property type="component" value="Unassembled WGS sequence"/>
</dbReference>
<dbReference type="RefSeq" id="WP_311534682.1">
    <property type="nucleotide sequence ID" value="NZ_JAVRHQ010000009.1"/>
</dbReference>
<sequence length="374" mass="42809">MTEKYRIPETHPDFRLNKQHFTNAELRQVAYSFIKEGEAFEEKLGSFLLDWLKPSAYVISKTSGSTGKPKEIRLKKEHMINSALATSKFFDLPEKTTALLCLPANYIAGKMMLVRAMVLGWQLDIIPPSSTPLDQVFKRYDFCAMTPFQLDNSVGRLHLIKKLIVGGGAVSFRIKDMVRDLETKVYETYGMTETVTHIAARRLNPVKRKDEERAFKVLPNINISKDKRGCLVIKAPKLSDEVVVTNDIVDILTYKKFQWKGRIDNVINSGGIKIYPEEVEKKISSVIHQRFFITSLPDDALGDKVVLFVENDFSEELLESLTQNIKALDTLDKYEVPKKIYLIEKFEETSSGKIHRENTVKSRRLSGKENQPEQ</sequence>
<evidence type="ECO:0000259" key="2">
    <source>
        <dbReference type="Pfam" id="PF00501"/>
    </source>
</evidence>
<dbReference type="InterPro" id="IPR042099">
    <property type="entry name" value="ANL_N_sf"/>
</dbReference>
<accession>A0ABU3C9D4</accession>
<evidence type="ECO:0000313" key="3">
    <source>
        <dbReference type="EMBL" id="MDT0642938.1"/>
    </source>
</evidence>
<dbReference type="PANTHER" id="PTHR43201">
    <property type="entry name" value="ACYL-COA SYNTHETASE"/>
    <property type="match status" value="1"/>
</dbReference>
<organism evidence="3 4">
    <name type="scientific">Autumnicola tepida</name>
    <dbReference type="NCBI Taxonomy" id="3075595"/>
    <lineage>
        <taxon>Bacteria</taxon>
        <taxon>Pseudomonadati</taxon>
        <taxon>Bacteroidota</taxon>
        <taxon>Flavobacteriia</taxon>
        <taxon>Flavobacteriales</taxon>
        <taxon>Flavobacteriaceae</taxon>
        <taxon>Autumnicola</taxon>
    </lineage>
</organism>
<dbReference type="Pfam" id="PF00501">
    <property type="entry name" value="AMP-binding"/>
    <property type="match status" value="1"/>
</dbReference>
<proteinExistence type="predicted"/>
<name>A0ABU3C9D4_9FLAO</name>
<dbReference type="EMBL" id="JAVRHQ010000009">
    <property type="protein sequence ID" value="MDT0642938.1"/>
    <property type="molecule type" value="Genomic_DNA"/>
</dbReference>
<evidence type="ECO:0000313" key="4">
    <source>
        <dbReference type="Proteomes" id="UP001262889"/>
    </source>
</evidence>
<reference evidence="3 4" key="1">
    <citation type="submission" date="2023-09" db="EMBL/GenBank/DDBJ databases">
        <authorList>
            <person name="Rey-Velasco X."/>
        </authorList>
    </citation>
    <scope>NUCLEOTIDE SEQUENCE [LARGE SCALE GENOMIC DNA]</scope>
    <source>
        <strain evidence="3 4">F363</strain>
    </source>
</reference>
<gene>
    <name evidence="3" type="ORF">RM553_08855</name>
</gene>
<feature type="region of interest" description="Disordered" evidence="1">
    <location>
        <begin position="352"/>
        <end position="374"/>
    </location>
</feature>
<dbReference type="PANTHER" id="PTHR43201:SF32">
    <property type="entry name" value="2-SUCCINYLBENZOATE--COA LIGASE, CHLOROPLASTIC_PEROXISOMAL"/>
    <property type="match status" value="1"/>
</dbReference>
<dbReference type="SUPFAM" id="SSF56801">
    <property type="entry name" value="Acetyl-CoA synthetase-like"/>
    <property type="match status" value="1"/>
</dbReference>
<evidence type="ECO:0000256" key="1">
    <source>
        <dbReference type="SAM" id="MobiDB-lite"/>
    </source>
</evidence>